<dbReference type="FunFam" id="3.40.50.300:FF:000319">
    <property type="entry name" value="DNA repair protein RecN"/>
    <property type="match status" value="1"/>
</dbReference>
<evidence type="ECO:0000313" key="13">
    <source>
        <dbReference type="Proteomes" id="UP000184130"/>
    </source>
</evidence>
<reference evidence="12 13" key="1">
    <citation type="submission" date="2016-11" db="EMBL/GenBank/DDBJ databases">
        <authorList>
            <person name="Jaros S."/>
            <person name="Januszkiewicz K."/>
            <person name="Wedrychowicz H."/>
        </authorList>
    </citation>
    <scope>NUCLEOTIDE SEQUENCE [LARGE SCALE GENOMIC DNA]</scope>
    <source>
        <strain evidence="12 13">KHT3</strain>
    </source>
</reference>
<dbReference type="CDD" id="cd03241">
    <property type="entry name" value="ABC_RecN"/>
    <property type="match status" value="2"/>
</dbReference>
<evidence type="ECO:0000256" key="2">
    <source>
        <dbReference type="ARBA" id="ARBA00009441"/>
    </source>
</evidence>
<dbReference type="InterPro" id="IPR027417">
    <property type="entry name" value="P-loop_NTPase"/>
</dbReference>
<keyword evidence="4" id="KW-0547">Nucleotide-binding</keyword>
<evidence type="ECO:0000259" key="11">
    <source>
        <dbReference type="Pfam" id="PF02463"/>
    </source>
</evidence>
<keyword evidence="10" id="KW-0175">Coiled coil</keyword>
<evidence type="ECO:0000256" key="6">
    <source>
        <dbReference type="ARBA" id="ARBA00022840"/>
    </source>
</evidence>
<evidence type="ECO:0000256" key="1">
    <source>
        <dbReference type="ARBA" id="ARBA00003618"/>
    </source>
</evidence>
<evidence type="ECO:0000256" key="8">
    <source>
        <dbReference type="ARBA" id="ARBA00033408"/>
    </source>
</evidence>
<evidence type="ECO:0000256" key="5">
    <source>
        <dbReference type="ARBA" id="ARBA00022763"/>
    </source>
</evidence>
<evidence type="ECO:0000313" key="12">
    <source>
        <dbReference type="EMBL" id="SHK74452.1"/>
    </source>
</evidence>
<sequence>MLKHLYIKNFTLIDELDISLYEGFSVITGETGAGKSIILGAIALLLGQRADSKTIKQGADKCIIEAHFDLSRYNLQPFFDENDIEYDADDCIIRRELTAAGKSRAFINDTPVALSMLKELGDQLMDVHSQHQNLLLNKQDFQLEVVDIIANDAAQLAKYQHTYVEYQKAEKELAEMMFAIERNRENRDFLHFQFEELENAHLQEGEQEELEQRSETMEHSEDIKSALYTTDNALSAEQVGVIESLRTSLSALRSIESVYPEVSELVERIDSSYIDLKDISQEISSLLESVDFDPAELDQVNNRLDRIYELEKKYHVDTVEELIAKRDELHLQLEAIENGDESLDALKARRHELETQARKEADTLTNLRAKAAKTIELEMQKRLVPLGMPHVRFSIQLNPIELGANGADKVSFLFSANTSTPLQPVSQVASGGEIARVMLSLKAMISGAVKLPTIIFDEIDTGVSGKTAEMMAQIMKEMGGHGRQVISITHLPQIAALGSVHYKVEKNETASGTTSKMRQLDDKERVREIAQMLSGSDISEAAIQNAKELLKTITN</sequence>
<dbReference type="PIRSF" id="PIRSF003128">
    <property type="entry name" value="RecN"/>
    <property type="match status" value="1"/>
</dbReference>
<dbReference type="NCBIfam" id="TIGR00634">
    <property type="entry name" value="recN"/>
    <property type="match status" value="1"/>
</dbReference>
<evidence type="ECO:0000256" key="3">
    <source>
        <dbReference type="ARBA" id="ARBA00021315"/>
    </source>
</evidence>
<keyword evidence="5 9" id="KW-0227">DNA damage</keyword>
<dbReference type="InterPro" id="IPR003395">
    <property type="entry name" value="RecF/RecN/SMC_N"/>
</dbReference>
<dbReference type="PANTHER" id="PTHR11059">
    <property type="entry name" value="DNA REPAIR PROTEIN RECN"/>
    <property type="match status" value="1"/>
</dbReference>
<evidence type="ECO:0000256" key="4">
    <source>
        <dbReference type="ARBA" id="ARBA00022741"/>
    </source>
</evidence>
<dbReference type="PANTHER" id="PTHR11059:SF0">
    <property type="entry name" value="DNA REPAIR PROTEIN RECN"/>
    <property type="match status" value="1"/>
</dbReference>
<proteinExistence type="inferred from homology"/>
<evidence type="ECO:0000256" key="10">
    <source>
        <dbReference type="SAM" id="Coils"/>
    </source>
</evidence>
<dbReference type="GO" id="GO:0009432">
    <property type="term" value="P:SOS response"/>
    <property type="evidence" value="ECO:0007669"/>
    <property type="project" value="TreeGrafter"/>
</dbReference>
<dbReference type="OrthoDB" id="9806954at2"/>
<dbReference type="EMBL" id="FRBD01000011">
    <property type="protein sequence ID" value="SHK74452.1"/>
    <property type="molecule type" value="Genomic_DNA"/>
</dbReference>
<dbReference type="GO" id="GO:0043590">
    <property type="term" value="C:bacterial nucleoid"/>
    <property type="evidence" value="ECO:0007669"/>
    <property type="project" value="TreeGrafter"/>
</dbReference>
<dbReference type="GO" id="GO:0006281">
    <property type="term" value="P:DNA repair"/>
    <property type="evidence" value="ECO:0007669"/>
    <property type="project" value="UniProtKB-KW"/>
</dbReference>
<name>A0A1M6UYX9_XYLRU</name>
<accession>A0A1M6UYX9</accession>
<dbReference type="GO" id="GO:0005524">
    <property type="term" value="F:ATP binding"/>
    <property type="evidence" value="ECO:0007669"/>
    <property type="project" value="UniProtKB-KW"/>
</dbReference>
<evidence type="ECO:0000256" key="9">
    <source>
        <dbReference type="PIRNR" id="PIRNR003128"/>
    </source>
</evidence>
<comment type="function">
    <text evidence="1 9">May be involved in recombinational repair of damaged DNA.</text>
</comment>
<dbReference type="Proteomes" id="UP000184130">
    <property type="component" value="Unassembled WGS sequence"/>
</dbReference>
<comment type="similarity">
    <text evidence="2 9">Belongs to the RecN family.</text>
</comment>
<dbReference type="NCBIfam" id="NF008121">
    <property type="entry name" value="PRK10869.1"/>
    <property type="match status" value="1"/>
</dbReference>
<dbReference type="GO" id="GO:0006310">
    <property type="term" value="P:DNA recombination"/>
    <property type="evidence" value="ECO:0007669"/>
    <property type="project" value="InterPro"/>
</dbReference>
<keyword evidence="6" id="KW-0067">ATP-binding</keyword>
<dbReference type="AlphaFoldDB" id="A0A1M6UYX9"/>
<organism evidence="12 13">
    <name type="scientific">Xylanibacter ruminicola</name>
    <name type="common">Prevotella ruminicola</name>
    <dbReference type="NCBI Taxonomy" id="839"/>
    <lineage>
        <taxon>Bacteria</taxon>
        <taxon>Pseudomonadati</taxon>
        <taxon>Bacteroidota</taxon>
        <taxon>Bacteroidia</taxon>
        <taxon>Bacteroidales</taxon>
        <taxon>Prevotellaceae</taxon>
        <taxon>Xylanibacter</taxon>
    </lineage>
</organism>
<protein>
    <recommendedName>
        <fullName evidence="3 9">DNA repair protein RecN</fullName>
    </recommendedName>
    <alternativeName>
        <fullName evidence="8 9">Recombination protein N</fullName>
    </alternativeName>
</protein>
<gene>
    <name evidence="12" type="ORF">SAMN05216463_11126</name>
</gene>
<dbReference type="InterPro" id="IPR004604">
    <property type="entry name" value="DNA_recomb/repair_RecN"/>
</dbReference>
<dbReference type="RefSeq" id="WP_073208165.1">
    <property type="nucleotide sequence ID" value="NZ_FRBD01000011.1"/>
</dbReference>
<feature type="domain" description="RecF/RecN/SMC N-terminal" evidence="11">
    <location>
        <begin position="1"/>
        <end position="508"/>
    </location>
</feature>
<evidence type="ECO:0000256" key="7">
    <source>
        <dbReference type="ARBA" id="ARBA00023204"/>
    </source>
</evidence>
<dbReference type="SUPFAM" id="SSF52540">
    <property type="entry name" value="P-loop containing nucleoside triphosphate hydrolases"/>
    <property type="match status" value="2"/>
</dbReference>
<dbReference type="Gene3D" id="3.40.50.300">
    <property type="entry name" value="P-loop containing nucleotide triphosphate hydrolases"/>
    <property type="match status" value="2"/>
</dbReference>
<feature type="coiled-coil region" evidence="10">
    <location>
        <begin position="319"/>
        <end position="370"/>
    </location>
</feature>
<dbReference type="Pfam" id="PF02463">
    <property type="entry name" value="SMC_N"/>
    <property type="match status" value="1"/>
</dbReference>
<keyword evidence="7 9" id="KW-0234">DNA repair</keyword>